<proteinExistence type="predicted"/>
<protein>
    <submittedName>
        <fullName evidence="2">Uncharacterized protein</fullName>
    </submittedName>
</protein>
<dbReference type="EMBL" id="LR797106">
    <property type="protein sequence ID" value="CAB4187134.1"/>
    <property type="molecule type" value="Genomic_DNA"/>
</dbReference>
<gene>
    <name evidence="3" type="ORF">UFOVP1161_3</name>
    <name evidence="1" type="ORF">UFOVP501_3</name>
    <name evidence="2" type="ORF">UFOVP762_48</name>
</gene>
<dbReference type="EMBL" id="LR796717">
    <property type="protein sequence ID" value="CAB4161384.1"/>
    <property type="molecule type" value="Genomic_DNA"/>
</dbReference>
<organism evidence="2">
    <name type="scientific">uncultured Caudovirales phage</name>
    <dbReference type="NCBI Taxonomy" id="2100421"/>
    <lineage>
        <taxon>Viruses</taxon>
        <taxon>Duplodnaviria</taxon>
        <taxon>Heunggongvirae</taxon>
        <taxon>Uroviricota</taxon>
        <taxon>Caudoviricetes</taxon>
        <taxon>Peduoviridae</taxon>
        <taxon>Maltschvirus</taxon>
        <taxon>Maltschvirus maltsch</taxon>
    </lineage>
</organism>
<reference evidence="2" key="1">
    <citation type="submission" date="2020-04" db="EMBL/GenBank/DDBJ databases">
        <authorList>
            <person name="Chiriac C."/>
            <person name="Salcher M."/>
            <person name="Ghai R."/>
            <person name="Kavagutti S V."/>
        </authorList>
    </citation>
    <scope>NUCLEOTIDE SEQUENCE</scope>
</reference>
<evidence type="ECO:0000313" key="2">
    <source>
        <dbReference type="EMBL" id="CAB4161384.1"/>
    </source>
</evidence>
<evidence type="ECO:0000313" key="3">
    <source>
        <dbReference type="EMBL" id="CAB4187134.1"/>
    </source>
</evidence>
<accession>A0A6J5P1I3</accession>
<evidence type="ECO:0000313" key="1">
    <source>
        <dbReference type="EMBL" id="CAB4146320.1"/>
    </source>
</evidence>
<sequence length="71" mass="8030">MTATVLVEFWGGFHAQMRRVTVRLNRATCDSGNPFDALHDRPRAEARVLKHICGIKACMCGLHHGVKWEVQ</sequence>
<name>A0A6J5P1I3_9CAUD</name>
<dbReference type="EMBL" id="LR796469">
    <property type="protein sequence ID" value="CAB4146320.1"/>
    <property type="molecule type" value="Genomic_DNA"/>
</dbReference>